<evidence type="ECO:0000256" key="10">
    <source>
        <dbReference type="ARBA" id="ARBA00023125"/>
    </source>
</evidence>
<evidence type="ECO:0000256" key="4">
    <source>
        <dbReference type="ARBA" id="ARBA00022723"/>
    </source>
</evidence>
<dbReference type="Pfam" id="PF22702">
    <property type="entry name" value="Cas9_RuvC"/>
    <property type="match status" value="1"/>
</dbReference>
<feature type="active site" description="Proton acceptor for HNH nuclease domain" evidence="13">
    <location>
        <position position="850"/>
    </location>
</feature>
<keyword evidence="5 13" id="KW-0255">Endonuclease</keyword>
<dbReference type="InterPro" id="IPR032239">
    <property type="entry name" value="Cas9-BH"/>
</dbReference>
<keyword evidence="7" id="KW-0460">Magnesium</keyword>
<keyword evidence="8 13" id="KW-0694">RNA-binding</keyword>
<dbReference type="NCBIfam" id="TIGR01865">
    <property type="entry name" value="cas_Csn1"/>
    <property type="match status" value="1"/>
</dbReference>
<keyword evidence="16" id="KW-1185">Reference proteome</keyword>
<evidence type="ECO:0000256" key="12">
    <source>
        <dbReference type="ARBA" id="ARBA00046380"/>
    </source>
</evidence>
<comment type="caution">
    <text evidence="15">The sequence shown here is derived from an EMBL/GenBank/DDBJ whole genome shotgun (WGS) entry which is preliminary data.</text>
</comment>
<reference evidence="15 16" key="1">
    <citation type="submission" date="2024-09" db="EMBL/GenBank/DDBJ databases">
        <authorList>
            <person name="Sun Q."/>
            <person name="Mori K."/>
        </authorList>
    </citation>
    <scope>NUCLEOTIDE SEQUENCE [LARGE SCALE GENOMIC DNA]</scope>
    <source>
        <strain evidence="15 16">TBRC 4576</strain>
    </source>
</reference>
<evidence type="ECO:0000313" key="16">
    <source>
        <dbReference type="Proteomes" id="UP001589691"/>
    </source>
</evidence>
<comment type="function">
    <text evidence="13">CRISPR (clustered regularly interspaced short palindromic repeat) is an adaptive immune system that provides protection against mobile genetic elements (viruses, transposable elements and conjugative plasmids). CRISPR clusters contain spacers, sequences complementary to antecedent mobile elements, and target invading nucleic acids. CRISPR clusters are transcribed and processed into CRISPR RNA (crRNA). In type II CRISPR systems correct processing of pre-crRNA requires a trans-encoded small RNA (tracrRNA), endogenous ribonuclease 3 (rnc) and this protein. The tracrRNA serves as a guide for ribonuclease 3-aided processing of pre-crRNA. Subsequently Cas9/crRNA/tracrRNA endonucleolytically cleaves linear or circular dsDNA target complementary to the spacer; Cas9 is inactive in the absence of the 2 guide RNAs (gRNA). Cas9 recognizes the protospacer adjacent motif (PAM) in the CRISPR repeat sequences to help distinguish self versus nonself, as targets within the bacterial CRISPR locus do not have PAMs. PAM recognition is also required for catalytic activity.</text>
</comment>
<evidence type="ECO:0000256" key="3">
    <source>
        <dbReference type="ARBA" id="ARBA00022722"/>
    </source>
</evidence>
<protein>
    <recommendedName>
        <fullName evidence="13">CRISPR-associated endonuclease Cas9</fullName>
        <ecNumber evidence="13">3.1.-.-</ecNumber>
    </recommendedName>
</protein>
<dbReference type="HAMAP" id="MF_01480">
    <property type="entry name" value="Cas9"/>
    <property type="match status" value="1"/>
</dbReference>
<comment type="domain">
    <text evidence="13">Has 2 endonuclease domains. The discontinuous RuvC-like domain cleaves the target DNA noncomplementary to crRNA while the HNH nuclease domain cleaves the target DNA complementary to crRNA.</text>
</comment>
<organism evidence="15 16">
    <name type="scientific">Lactiplantibacillus modestisalitolerans</name>
    <dbReference type="NCBI Taxonomy" id="1457219"/>
    <lineage>
        <taxon>Bacteria</taxon>
        <taxon>Bacillati</taxon>
        <taxon>Bacillota</taxon>
        <taxon>Bacilli</taxon>
        <taxon>Lactobacillales</taxon>
        <taxon>Lactobacillaceae</taxon>
        <taxon>Lactiplantibacillus</taxon>
    </lineage>
</organism>
<dbReference type="GO" id="GO:0004519">
    <property type="term" value="F:endonuclease activity"/>
    <property type="evidence" value="ECO:0007669"/>
    <property type="project" value="UniProtKB-KW"/>
</dbReference>
<comment type="cofactor">
    <cofactor evidence="1">
        <name>Mg(2+)</name>
        <dbReference type="ChEBI" id="CHEBI:18420"/>
    </cofactor>
</comment>
<dbReference type="InterPro" id="IPR036397">
    <property type="entry name" value="RNaseH_sf"/>
</dbReference>
<dbReference type="Pfam" id="PF16593">
    <property type="entry name" value="Cas9-BH"/>
    <property type="match status" value="1"/>
</dbReference>
<dbReference type="InterPro" id="IPR028629">
    <property type="entry name" value="Cas9"/>
</dbReference>
<keyword evidence="4" id="KW-0479">Metal-binding</keyword>
<dbReference type="Gene3D" id="3.30.420.10">
    <property type="entry name" value="Ribonuclease H-like superfamily/Ribonuclease H"/>
    <property type="match status" value="2"/>
</dbReference>
<evidence type="ECO:0000259" key="14">
    <source>
        <dbReference type="PROSITE" id="PS51749"/>
    </source>
</evidence>
<dbReference type="EC" id="3.1.-.-" evidence="13"/>
<feature type="active site" description="For RuvC-like nuclease domain" evidence="13">
    <location>
        <position position="2"/>
    </location>
</feature>
<dbReference type="InterPro" id="IPR033114">
    <property type="entry name" value="HNH_CAS9"/>
</dbReference>
<evidence type="ECO:0000256" key="9">
    <source>
        <dbReference type="ARBA" id="ARBA00023118"/>
    </source>
</evidence>
<dbReference type="InterPro" id="IPR032240">
    <property type="entry name" value="Cas9_REC"/>
</dbReference>
<dbReference type="InterPro" id="IPR032237">
    <property type="entry name" value="Cas9_PI"/>
</dbReference>
<dbReference type="PROSITE" id="PS51749">
    <property type="entry name" value="HNH_CAS9"/>
    <property type="match status" value="1"/>
</dbReference>
<proteinExistence type="inferred from homology"/>
<keyword evidence="11" id="KW-0464">Manganese</keyword>
<name>A0ABV5WSP5_9LACO</name>
<sequence>MDIGTSSVGWTVVDLNGRQMRVKGKVAIGVRLFKEGETAADRRSFRTTRRRLKRVKWRLRLLREIFDQPISRIDPGFFARRKYSNISPRDSQNNGLKKTLFNDRTDRDFYQQYPTIYHLRHALMTEKKQFDIREIYLAIHHIVKYRGNFLRSGSAAEYQSVPLEIGPKLETINQLLNEIDPELNLVLTLDEASLMKQKQVLLAKDASGSDRKKQLIGLLYQVNTSDKKLKKRQKNVVTELGNALVGFKTKVDTLTLTEIDPELKKDWAFEMGTSQDNLPAIEGDLSNQASELIETVIALYNGINLARLIPEGMSFSQSMIARYNQHAADLKLLKQYIDTQDDVQRRHAVRATYDQYIAGKDKTQTGFWDRLKKLLKPDLNKNKLADQIESEIDLGKFMPKLRTSRNGSIPYQIHQNEMDQIIANQRKYYPWLGTENPNAKRRGKFPYKLDELVGFRVPYYTGPLITSKDQKKTSHAKFAWMVRKDAGEITPWNFDDKVDREKSAMRFINRLTTTDTYLIGEDVLPQQSLLYQRFMVLNELNNVKADGCDLSPKLKQKIFEQLFMKQKTVSIKDLQQYLRATGKFETLPEITGLADLKKFNSALTTYNDLIKIFPEALADQTKRADIEEIVLWMTAFEDTSILKTALERIGWLTEKQRQKLSKIRYRGWGRLSQKLLTELRDDSGRSIIQLLWETNNNFMTLVNRPEIKQQIQTANEADIADTGYSNVIDDFYTSPQNKKAIRQVMRVLEDIKNAMGGQEPERIFIEFARGGGKAGQRTMARSHQIEMIYDKLAKEIVDENVRDELKTKVKDKATFTEELTLYFLQNGRDLYSNQHLNIDNINKGVYQVDHILPQSFIKDDSLDNKVLTTRANNQEKGNRFPIEAFGEQYKYYWEKLKAFGLITQRKLNHLEMKSSDIDKYATGFINRQLVETRQVIKLTAGLLANQYPDTNIVSVKAGLTHQFRKAFDFPKNRDINDYHHAFDAYLTALLGTYLLKRYPKMERFFVYGKFAKVKLSLRNFNFIKPLEKQKIIYAPGTDEVVWHQHNDLQALAKIYDFKRILVTHAVYERHGALFNQTIYKAGQKNSVPKKQHLDMSIYGGYSGVNTSYMAIVKVPKKSNFEFQVIKISVLNLESIRQLREQGLTEKQAVAEVIKPLVKVGKRKKSSESDLGFEVVLPHVKINQVFRDSIKETVHRFALSSDQYYLNLQQLYLPLKIQRAFANRQKNGDENLNLVFDETIAQINRYFTLYDMNHYREKLTAGREKFVQLPPFTCVENKKTILGKDSVLSDIFTGIHANAARKDLKIIGLSTPLGLLQKSSGLTLTANAEVIYQSPTGLFERVIRLRDL</sequence>
<evidence type="ECO:0000256" key="5">
    <source>
        <dbReference type="ARBA" id="ARBA00022759"/>
    </source>
</evidence>
<dbReference type="Pfam" id="PF16595">
    <property type="entry name" value="Cas9_PI"/>
    <property type="match status" value="1"/>
</dbReference>
<dbReference type="InterPro" id="IPR003615">
    <property type="entry name" value="HNH_nuc"/>
</dbReference>
<dbReference type="Pfam" id="PF16592">
    <property type="entry name" value="Cas9_REC"/>
    <property type="match status" value="1"/>
</dbReference>
<comment type="similarity">
    <text evidence="13">Belongs to the CRISPR-associated Cas9 family.</text>
</comment>
<dbReference type="EMBL" id="JBHLZY010000009">
    <property type="protein sequence ID" value="MFB9769179.1"/>
    <property type="molecule type" value="Genomic_DNA"/>
</dbReference>
<comment type="similarity">
    <text evidence="2">Belongs to the CRISPR-associated protein Cas9 family. Subtype II-A subfamily.</text>
</comment>
<evidence type="ECO:0000256" key="6">
    <source>
        <dbReference type="ARBA" id="ARBA00022801"/>
    </source>
</evidence>
<comment type="subunit">
    <text evidence="12 13">Monomer. Binds crRNA and tracrRNA.</text>
</comment>
<keyword evidence="3 13" id="KW-0540">Nuclease</keyword>
<dbReference type="Pfam" id="PF13395">
    <property type="entry name" value="HNH_4"/>
    <property type="match status" value="1"/>
</dbReference>
<evidence type="ECO:0000256" key="1">
    <source>
        <dbReference type="ARBA" id="ARBA00001946"/>
    </source>
</evidence>
<evidence type="ECO:0000256" key="8">
    <source>
        <dbReference type="ARBA" id="ARBA00022884"/>
    </source>
</evidence>
<evidence type="ECO:0000256" key="2">
    <source>
        <dbReference type="ARBA" id="ARBA00005244"/>
    </source>
</evidence>
<dbReference type="InterPro" id="IPR055228">
    <property type="entry name" value="Cas9_RuvC"/>
</dbReference>
<evidence type="ECO:0000256" key="11">
    <source>
        <dbReference type="ARBA" id="ARBA00023211"/>
    </source>
</evidence>
<comment type="caution">
    <text evidence="13">Lacks conserved residue(s) required for the propagation of feature annotation.</text>
</comment>
<gene>
    <name evidence="13 15" type="primary">cas9</name>
    <name evidence="15" type="synonym">csn1</name>
    <name evidence="15" type="ORF">ACFFLI_04715</name>
</gene>
<keyword evidence="10 13" id="KW-0238">DNA-binding</keyword>
<dbReference type="Proteomes" id="UP001589691">
    <property type="component" value="Unassembled WGS sequence"/>
</dbReference>
<feature type="domain" description="HNH Cas9-type" evidence="14">
    <location>
        <begin position="778"/>
        <end position="929"/>
    </location>
</feature>
<keyword evidence="6 13" id="KW-0378">Hydrolase</keyword>
<evidence type="ECO:0000256" key="7">
    <source>
        <dbReference type="ARBA" id="ARBA00022842"/>
    </source>
</evidence>
<evidence type="ECO:0000313" key="15">
    <source>
        <dbReference type="EMBL" id="MFB9769179.1"/>
    </source>
</evidence>
<dbReference type="Gene3D" id="1.10.30.50">
    <property type="match status" value="1"/>
</dbReference>
<keyword evidence="9 13" id="KW-0051">Antiviral defense</keyword>
<accession>A0ABV5WSP5</accession>
<evidence type="ECO:0000256" key="13">
    <source>
        <dbReference type="HAMAP-Rule" id="MF_01480"/>
    </source>
</evidence>